<evidence type="ECO:0000313" key="2">
    <source>
        <dbReference type="Proteomes" id="UP000529637"/>
    </source>
</evidence>
<reference evidence="1 2" key="1">
    <citation type="submission" date="2020-06" db="EMBL/GenBank/DDBJ databases">
        <title>Schlegella sp. ID0723 isolated from air conditioner.</title>
        <authorList>
            <person name="Kim D.Y."/>
            <person name="Kim D.-U."/>
        </authorList>
    </citation>
    <scope>NUCLEOTIDE SEQUENCE [LARGE SCALE GENOMIC DNA]</scope>
    <source>
        <strain evidence="1 2">ID0723</strain>
    </source>
</reference>
<comment type="caution">
    <text evidence="1">The sequence shown here is derived from an EMBL/GenBank/DDBJ whole genome shotgun (WGS) entry which is preliminary data.</text>
</comment>
<dbReference type="EMBL" id="JABWMJ010000008">
    <property type="protein sequence ID" value="NUZ07612.1"/>
    <property type="molecule type" value="Genomic_DNA"/>
</dbReference>
<sequence length="87" mass="9885">MTSPLEAFLQEPQQLLAKEQAEELARGEARIRHLMLTEPDLGLTEAKVVALMNVARQILAEQFARSERNTQMAMRDMLLANDIIDIH</sequence>
<dbReference type="RefSeq" id="WP_176070441.1">
    <property type="nucleotide sequence ID" value="NZ_JABWMJ010000008.1"/>
</dbReference>
<name>A0A7Y6NQZ4_9BURK</name>
<accession>A0A7Y6NQZ4</accession>
<organism evidence="1 2">
    <name type="scientific">Piscinibacter koreensis</name>
    <dbReference type="NCBI Taxonomy" id="2742824"/>
    <lineage>
        <taxon>Bacteria</taxon>
        <taxon>Pseudomonadati</taxon>
        <taxon>Pseudomonadota</taxon>
        <taxon>Betaproteobacteria</taxon>
        <taxon>Burkholderiales</taxon>
        <taxon>Sphaerotilaceae</taxon>
        <taxon>Piscinibacter</taxon>
    </lineage>
</organism>
<dbReference type="Proteomes" id="UP000529637">
    <property type="component" value="Unassembled WGS sequence"/>
</dbReference>
<protein>
    <submittedName>
        <fullName evidence="1">Uncharacterized protein</fullName>
    </submittedName>
</protein>
<evidence type="ECO:0000313" key="1">
    <source>
        <dbReference type="EMBL" id="NUZ07612.1"/>
    </source>
</evidence>
<gene>
    <name evidence="1" type="ORF">HQN59_17740</name>
</gene>
<keyword evidence="2" id="KW-1185">Reference proteome</keyword>
<dbReference type="AlphaFoldDB" id="A0A7Y6NQZ4"/>
<proteinExistence type="predicted"/>